<organism evidence="2">
    <name type="scientific">Anguilla anguilla</name>
    <name type="common">European freshwater eel</name>
    <name type="synonym">Muraena anguilla</name>
    <dbReference type="NCBI Taxonomy" id="7936"/>
    <lineage>
        <taxon>Eukaryota</taxon>
        <taxon>Metazoa</taxon>
        <taxon>Chordata</taxon>
        <taxon>Craniata</taxon>
        <taxon>Vertebrata</taxon>
        <taxon>Euteleostomi</taxon>
        <taxon>Actinopterygii</taxon>
        <taxon>Neopterygii</taxon>
        <taxon>Teleostei</taxon>
        <taxon>Anguilliformes</taxon>
        <taxon>Anguillidae</taxon>
        <taxon>Anguilla</taxon>
    </lineage>
</organism>
<keyword evidence="1" id="KW-1133">Transmembrane helix</keyword>
<sequence length="89" mass="10508">MPVTLKGNYTLKHICVYLHFLISYFILLIFFTMFCCLPLQIQEVDLGSMSLRDFNAMLFFQEEEKTGNHTTMWTCAKKKNRSLFLTLDL</sequence>
<name>A0A0E9XGV1_ANGAN</name>
<protein>
    <submittedName>
        <fullName evidence="2">Uncharacterized protein</fullName>
    </submittedName>
</protein>
<feature type="transmembrane region" description="Helical" evidence="1">
    <location>
        <begin position="16"/>
        <end position="39"/>
    </location>
</feature>
<reference evidence="2" key="2">
    <citation type="journal article" date="2015" name="Fish Shellfish Immunol.">
        <title>Early steps in the European eel (Anguilla anguilla)-Vibrio vulnificus interaction in the gills: Role of the RtxA13 toxin.</title>
        <authorList>
            <person name="Callol A."/>
            <person name="Pajuelo D."/>
            <person name="Ebbesson L."/>
            <person name="Teles M."/>
            <person name="MacKenzie S."/>
            <person name="Amaro C."/>
        </authorList>
    </citation>
    <scope>NUCLEOTIDE SEQUENCE</scope>
</reference>
<accession>A0A0E9XGV1</accession>
<dbReference type="AlphaFoldDB" id="A0A0E9XGV1"/>
<dbReference type="EMBL" id="GBXM01006708">
    <property type="protein sequence ID" value="JAI01870.1"/>
    <property type="molecule type" value="Transcribed_RNA"/>
</dbReference>
<keyword evidence="1" id="KW-0472">Membrane</keyword>
<reference evidence="2" key="1">
    <citation type="submission" date="2014-11" db="EMBL/GenBank/DDBJ databases">
        <authorList>
            <person name="Amaro Gonzalez C."/>
        </authorList>
    </citation>
    <scope>NUCLEOTIDE SEQUENCE</scope>
</reference>
<proteinExistence type="predicted"/>
<evidence type="ECO:0000256" key="1">
    <source>
        <dbReference type="SAM" id="Phobius"/>
    </source>
</evidence>
<evidence type="ECO:0000313" key="2">
    <source>
        <dbReference type="EMBL" id="JAI01870.1"/>
    </source>
</evidence>
<keyword evidence="1" id="KW-0812">Transmembrane</keyword>